<dbReference type="SUPFAM" id="SSF88946">
    <property type="entry name" value="Sigma2 domain of RNA polymerase sigma factors"/>
    <property type="match status" value="1"/>
</dbReference>
<keyword evidence="9" id="KW-1185">Reference proteome</keyword>
<proteinExistence type="inferred from homology"/>
<dbReference type="InterPro" id="IPR014284">
    <property type="entry name" value="RNA_pol_sigma-70_dom"/>
</dbReference>
<name>A0ABS5IYW5_9BACT</name>
<evidence type="ECO:0000313" key="8">
    <source>
        <dbReference type="EMBL" id="MBS0028159.1"/>
    </source>
</evidence>
<dbReference type="Gene3D" id="1.10.10.10">
    <property type="entry name" value="Winged helix-like DNA-binding domain superfamily/Winged helix DNA-binding domain"/>
    <property type="match status" value="1"/>
</dbReference>
<evidence type="ECO:0000256" key="1">
    <source>
        <dbReference type="ARBA" id="ARBA00010641"/>
    </source>
</evidence>
<keyword evidence="4" id="KW-0238">DNA-binding</keyword>
<evidence type="ECO:0000259" key="6">
    <source>
        <dbReference type="Pfam" id="PF04542"/>
    </source>
</evidence>
<evidence type="ECO:0000256" key="3">
    <source>
        <dbReference type="ARBA" id="ARBA00023082"/>
    </source>
</evidence>
<reference evidence="8 9" key="1">
    <citation type="submission" date="2021-04" db="EMBL/GenBank/DDBJ databases">
        <title>Chitinophaga sp. nov., isolated from the rhizosphere soil.</title>
        <authorList>
            <person name="He S."/>
        </authorList>
    </citation>
    <scope>NUCLEOTIDE SEQUENCE [LARGE SCALE GENOMIC DNA]</scope>
    <source>
        <strain evidence="8 9">2R12</strain>
    </source>
</reference>
<keyword evidence="5" id="KW-0804">Transcription</keyword>
<keyword evidence="2" id="KW-0805">Transcription regulation</keyword>
<dbReference type="InterPro" id="IPR007627">
    <property type="entry name" value="RNA_pol_sigma70_r2"/>
</dbReference>
<keyword evidence="3" id="KW-0731">Sigma factor</keyword>
<comment type="similarity">
    <text evidence="1">Belongs to the sigma-70 factor family. ECF subfamily.</text>
</comment>
<evidence type="ECO:0000313" key="9">
    <source>
        <dbReference type="Proteomes" id="UP000676386"/>
    </source>
</evidence>
<dbReference type="Gene3D" id="1.10.1740.10">
    <property type="match status" value="1"/>
</dbReference>
<dbReference type="Pfam" id="PF04542">
    <property type="entry name" value="Sigma70_r2"/>
    <property type="match status" value="1"/>
</dbReference>
<dbReference type="Pfam" id="PF08281">
    <property type="entry name" value="Sigma70_r4_2"/>
    <property type="match status" value="1"/>
</dbReference>
<sequence length="194" mass="22563">MYFYTMDSAVIPDHQLWLSVQQGNRRAFDELYQRYAQPIFASVYRHIDNRHDAEDLTQEVFMNMWIKREQISIASSLFNYLFSVARYKTLRYMREKAIRPAGLDGLLPAEEPVEMALTTPHLHDVAARVAQEVAALPEKMKKVYELNQDKGLSVSEIATQLHISPNTVRNHLAKVRTRLRSTISRLSTFFFSLL</sequence>
<feature type="domain" description="RNA polymerase sigma-70 region 2" evidence="6">
    <location>
        <begin position="31"/>
        <end position="96"/>
    </location>
</feature>
<evidence type="ECO:0000256" key="5">
    <source>
        <dbReference type="ARBA" id="ARBA00023163"/>
    </source>
</evidence>
<dbReference type="InterPro" id="IPR013324">
    <property type="entry name" value="RNA_pol_sigma_r3/r4-like"/>
</dbReference>
<dbReference type="InterPro" id="IPR013325">
    <property type="entry name" value="RNA_pol_sigma_r2"/>
</dbReference>
<dbReference type="EMBL" id="JAGTXB010000005">
    <property type="protein sequence ID" value="MBS0028159.1"/>
    <property type="molecule type" value="Genomic_DNA"/>
</dbReference>
<feature type="domain" description="RNA polymerase sigma factor 70 region 4 type 2" evidence="7">
    <location>
        <begin position="129"/>
        <end position="179"/>
    </location>
</feature>
<dbReference type="InterPro" id="IPR000792">
    <property type="entry name" value="Tscrpt_reg_LuxR_C"/>
</dbReference>
<evidence type="ECO:0000256" key="4">
    <source>
        <dbReference type="ARBA" id="ARBA00023125"/>
    </source>
</evidence>
<dbReference type="SUPFAM" id="SSF88659">
    <property type="entry name" value="Sigma3 and sigma4 domains of RNA polymerase sigma factors"/>
    <property type="match status" value="1"/>
</dbReference>
<dbReference type="PRINTS" id="PR00038">
    <property type="entry name" value="HTHLUXR"/>
</dbReference>
<dbReference type="CDD" id="cd06171">
    <property type="entry name" value="Sigma70_r4"/>
    <property type="match status" value="1"/>
</dbReference>
<evidence type="ECO:0000259" key="7">
    <source>
        <dbReference type="Pfam" id="PF08281"/>
    </source>
</evidence>
<dbReference type="Proteomes" id="UP000676386">
    <property type="component" value="Unassembled WGS sequence"/>
</dbReference>
<dbReference type="NCBIfam" id="TIGR02937">
    <property type="entry name" value="sigma70-ECF"/>
    <property type="match status" value="1"/>
</dbReference>
<dbReference type="PANTHER" id="PTHR43133:SF8">
    <property type="entry name" value="RNA POLYMERASE SIGMA FACTOR HI_1459-RELATED"/>
    <property type="match status" value="1"/>
</dbReference>
<gene>
    <name evidence="8" type="ORF">KE626_12650</name>
</gene>
<organism evidence="8 9">
    <name type="scientific">Chitinophaga hostae</name>
    <dbReference type="NCBI Taxonomy" id="2831022"/>
    <lineage>
        <taxon>Bacteria</taxon>
        <taxon>Pseudomonadati</taxon>
        <taxon>Bacteroidota</taxon>
        <taxon>Chitinophagia</taxon>
        <taxon>Chitinophagales</taxon>
        <taxon>Chitinophagaceae</taxon>
        <taxon>Chitinophaga</taxon>
    </lineage>
</organism>
<dbReference type="RefSeq" id="WP_211973269.1">
    <property type="nucleotide sequence ID" value="NZ_CBFHAM010000003.1"/>
</dbReference>
<evidence type="ECO:0000256" key="2">
    <source>
        <dbReference type="ARBA" id="ARBA00023015"/>
    </source>
</evidence>
<dbReference type="InterPro" id="IPR013249">
    <property type="entry name" value="RNA_pol_sigma70_r4_t2"/>
</dbReference>
<dbReference type="InterPro" id="IPR039425">
    <property type="entry name" value="RNA_pol_sigma-70-like"/>
</dbReference>
<dbReference type="InterPro" id="IPR036388">
    <property type="entry name" value="WH-like_DNA-bd_sf"/>
</dbReference>
<protein>
    <submittedName>
        <fullName evidence="8">Sigma-70 family RNA polymerase sigma factor</fullName>
    </submittedName>
</protein>
<comment type="caution">
    <text evidence="8">The sequence shown here is derived from an EMBL/GenBank/DDBJ whole genome shotgun (WGS) entry which is preliminary data.</text>
</comment>
<dbReference type="PANTHER" id="PTHR43133">
    <property type="entry name" value="RNA POLYMERASE ECF-TYPE SIGMA FACTO"/>
    <property type="match status" value="1"/>
</dbReference>
<accession>A0ABS5IYW5</accession>